<dbReference type="Proteomes" id="UP000504627">
    <property type="component" value="Unplaced"/>
</dbReference>
<feature type="compositionally biased region" description="Gly residues" evidence="1">
    <location>
        <begin position="81"/>
        <end position="93"/>
    </location>
</feature>
<proteinExistence type="predicted"/>
<feature type="compositionally biased region" description="Low complexity" evidence="1">
    <location>
        <begin position="52"/>
        <end position="80"/>
    </location>
</feature>
<evidence type="ECO:0000313" key="3">
    <source>
        <dbReference type="RefSeq" id="XP_039234113.1"/>
    </source>
</evidence>
<gene>
    <name evidence="3" type="primary">LOC120322558</name>
</gene>
<name>A0A7R5K9L3_9PASS</name>
<feature type="region of interest" description="Disordered" evidence="1">
    <location>
        <begin position="21"/>
        <end position="149"/>
    </location>
</feature>
<evidence type="ECO:0000256" key="1">
    <source>
        <dbReference type="SAM" id="MobiDB-lite"/>
    </source>
</evidence>
<reference evidence="3" key="1">
    <citation type="submission" date="2025-08" db="UniProtKB">
        <authorList>
            <consortium name="RefSeq"/>
        </authorList>
    </citation>
    <scope>IDENTIFICATION</scope>
    <source>
        <tissue evidence="3">Muscle</tissue>
    </source>
</reference>
<dbReference type="InParanoid" id="A0A7R5K9L3"/>
<dbReference type="GeneID" id="120322558"/>
<dbReference type="RefSeq" id="XP_039234113.1">
    <property type="nucleotide sequence ID" value="XM_039378179.1"/>
</dbReference>
<sequence>MRSTRCHRFLRGRMWLQTADETTWMEKSGQTAGPPREAGGHALLGSRDNPMGRPRSPRPGLGRAAGAAPADPRGGAAAAPGGPGAAPGRAGGPGPAPPRRVRCRGRALRLCGGRGAPRSRAELRRDTAAAPAGRWRSPGLRAATRGPQH</sequence>
<protein>
    <submittedName>
        <fullName evidence="3">Translation initiation factor IF-2-like</fullName>
    </submittedName>
</protein>
<accession>A0A7R5K9L3</accession>
<keyword evidence="2" id="KW-1185">Reference proteome</keyword>
<dbReference type="AlphaFoldDB" id="A0A7R5K9L3"/>
<organism evidence="2 3">
    <name type="scientific">Pipra filicauda</name>
    <name type="common">Wire-tailed manakin</name>
    <dbReference type="NCBI Taxonomy" id="649802"/>
    <lineage>
        <taxon>Eukaryota</taxon>
        <taxon>Metazoa</taxon>
        <taxon>Chordata</taxon>
        <taxon>Craniata</taxon>
        <taxon>Vertebrata</taxon>
        <taxon>Euteleostomi</taxon>
        <taxon>Archelosauria</taxon>
        <taxon>Archosauria</taxon>
        <taxon>Dinosauria</taxon>
        <taxon>Saurischia</taxon>
        <taxon>Theropoda</taxon>
        <taxon>Coelurosauria</taxon>
        <taxon>Aves</taxon>
        <taxon>Neognathae</taxon>
        <taxon>Neoaves</taxon>
        <taxon>Telluraves</taxon>
        <taxon>Australaves</taxon>
        <taxon>Passeriformes</taxon>
        <taxon>Pipridae</taxon>
        <taxon>Pipra</taxon>
    </lineage>
</organism>
<evidence type="ECO:0000313" key="2">
    <source>
        <dbReference type="Proteomes" id="UP000504627"/>
    </source>
</evidence>